<gene>
    <name evidence="2" type="ORF">A3A33_01540</name>
</gene>
<dbReference type="AlphaFoldDB" id="A0A1F8GX56"/>
<dbReference type="Pfam" id="PF00535">
    <property type="entry name" value="Glycos_transf_2"/>
    <property type="match status" value="1"/>
</dbReference>
<dbReference type="Proteomes" id="UP000179047">
    <property type="component" value="Unassembled WGS sequence"/>
</dbReference>
<dbReference type="Gene3D" id="3.90.550.10">
    <property type="entry name" value="Spore Coat Polysaccharide Biosynthesis Protein SpsA, Chain A"/>
    <property type="match status" value="1"/>
</dbReference>
<evidence type="ECO:0000313" key="3">
    <source>
        <dbReference type="Proteomes" id="UP000179047"/>
    </source>
</evidence>
<dbReference type="EMBL" id="MGKP01000001">
    <property type="protein sequence ID" value="OGN29987.1"/>
    <property type="molecule type" value="Genomic_DNA"/>
</dbReference>
<dbReference type="SUPFAM" id="SSF53448">
    <property type="entry name" value="Nucleotide-diphospho-sugar transferases"/>
    <property type="match status" value="1"/>
</dbReference>
<protein>
    <recommendedName>
        <fullName evidence="1">Glycosyltransferase 2-like domain-containing protein</fullName>
    </recommendedName>
</protein>
<dbReference type="InterPro" id="IPR050834">
    <property type="entry name" value="Glycosyltransf_2"/>
</dbReference>
<accession>A0A1F8GX56</accession>
<dbReference type="InterPro" id="IPR001173">
    <property type="entry name" value="Glyco_trans_2-like"/>
</dbReference>
<dbReference type="InterPro" id="IPR029044">
    <property type="entry name" value="Nucleotide-diphossugar_trans"/>
</dbReference>
<proteinExistence type="predicted"/>
<evidence type="ECO:0000313" key="2">
    <source>
        <dbReference type="EMBL" id="OGN29987.1"/>
    </source>
</evidence>
<dbReference type="PANTHER" id="PTHR43685:SF2">
    <property type="entry name" value="GLYCOSYLTRANSFERASE 2-LIKE DOMAIN-CONTAINING PROTEIN"/>
    <property type="match status" value="1"/>
</dbReference>
<sequence>MPTISVIMPTHNRPELLKRAITSVLAQTYSDFELIVVDDGLQKSARETVEYFRDPRIIYLKHEQERGGGAARNTGIKAARGKFIAFLDDDDQWHPEKLRIQLDALSNTDETVGLSFTAASLRFPDRERISIVAEGIGNYFDFALGHFNGFLNVTLMFKREVLDAVGFYDERLPSHQETDLVLRTLKRYRAVGIVRPLTIVDMSDNRERIGSKLSRRIAGRLIILSRYLDDYQKHPTVLASQYFSLALLYRDNGQFAEAKRYFRLARKTHMAIRYVFHEMSVFFGGWPYSAIRGN</sequence>
<dbReference type="CDD" id="cd00761">
    <property type="entry name" value="Glyco_tranf_GTA_type"/>
    <property type="match status" value="1"/>
</dbReference>
<reference evidence="2 3" key="1">
    <citation type="journal article" date="2016" name="Nat. Commun.">
        <title>Thousands of microbial genomes shed light on interconnected biogeochemical processes in an aquifer system.</title>
        <authorList>
            <person name="Anantharaman K."/>
            <person name="Brown C.T."/>
            <person name="Hug L.A."/>
            <person name="Sharon I."/>
            <person name="Castelle C.J."/>
            <person name="Probst A.J."/>
            <person name="Thomas B.C."/>
            <person name="Singh A."/>
            <person name="Wilkins M.J."/>
            <person name="Karaoz U."/>
            <person name="Brodie E.L."/>
            <person name="Williams K.H."/>
            <person name="Hubbard S.S."/>
            <person name="Banfield J.F."/>
        </authorList>
    </citation>
    <scope>NUCLEOTIDE SEQUENCE [LARGE SCALE GENOMIC DNA]</scope>
</reference>
<dbReference type="PANTHER" id="PTHR43685">
    <property type="entry name" value="GLYCOSYLTRANSFERASE"/>
    <property type="match status" value="1"/>
</dbReference>
<comment type="caution">
    <text evidence="2">The sequence shown here is derived from an EMBL/GenBank/DDBJ whole genome shotgun (WGS) entry which is preliminary data.</text>
</comment>
<evidence type="ECO:0000259" key="1">
    <source>
        <dbReference type="Pfam" id="PF00535"/>
    </source>
</evidence>
<organism evidence="2 3">
    <name type="scientific">Candidatus Yanofskybacteria bacterium RIFCSPLOWO2_01_FULL_49_25</name>
    <dbReference type="NCBI Taxonomy" id="1802701"/>
    <lineage>
        <taxon>Bacteria</taxon>
        <taxon>Candidatus Yanofskyibacteriota</taxon>
    </lineage>
</organism>
<name>A0A1F8GX56_9BACT</name>
<feature type="domain" description="Glycosyltransferase 2-like" evidence="1">
    <location>
        <begin position="5"/>
        <end position="123"/>
    </location>
</feature>
<dbReference type="STRING" id="1802701.A3A33_01540"/>